<evidence type="ECO:0000313" key="3">
    <source>
        <dbReference type="EMBL" id="MFC5628859.1"/>
    </source>
</evidence>
<feature type="chain" id="PRO_5045496485" evidence="1">
    <location>
        <begin position="26"/>
        <end position="150"/>
    </location>
</feature>
<keyword evidence="4" id="KW-1185">Reference proteome</keyword>
<accession>A0ABW0U7X0</accession>
<dbReference type="Proteomes" id="UP001596143">
    <property type="component" value="Unassembled WGS sequence"/>
</dbReference>
<dbReference type="RefSeq" id="WP_270896460.1">
    <property type="nucleotide sequence ID" value="NZ_JBHSPF010000036.1"/>
</dbReference>
<dbReference type="EMBL" id="JBHSPF010000036">
    <property type="protein sequence ID" value="MFC5628859.1"/>
    <property type="molecule type" value="Genomic_DNA"/>
</dbReference>
<reference evidence="4" key="1">
    <citation type="journal article" date="2019" name="Int. J. Syst. Evol. Microbiol.">
        <title>The Global Catalogue of Microorganisms (GCM) 10K type strain sequencing project: providing services to taxonomists for standard genome sequencing and annotation.</title>
        <authorList>
            <consortium name="The Broad Institute Genomics Platform"/>
            <consortium name="The Broad Institute Genome Sequencing Center for Infectious Disease"/>
            <person name="Wu L."/>
            <person name="Ma J."/>
        </authorList>
    </citation>
    <scope>NUCLEOTIDE SEQUENCE [LARGE SCALE GENOMIC DNA]</scope>
    <source>
        <strain evidence="4">CGMCC 1.15790</strain>
    </source>
</reference>
<evidence type="ECO:0000259" key="2">
    <source>
        <dbReference type="Pfam" id="PF20251"/>
    </source>
</evidence>
<dbReference type="InterPro" id="IPR046878">
    <property type="entry name" value="Big_14"/>
</dbReference>
<organism evidence="3 4">
    <name type="scientific">Aliibacillus thermotolerans</name>
    <dbReference type="NCBI Taxonomy" id="1834418"/>
    <lineage>
        <taxon>Bacteria</taxon>
        <taxon>Bacillati</taxon>
        <taxon>Bacillota</taxon>
        <taxon>Bacilli</taxon>
        <taxon>Bacillales</taxon>
        <taxon>Bacillaceae</taxon>
        <taxon>Aliibacillus</taxon>
    </lineage>
</organism>
<feature type="domain" description="Bacterial Ig-like" evidence="2">
    <location>
        <begin position="36"/>
        <end position="143"/>
    </location>
</feature>
<feature type="signal peptide" evidence="1">
    <location>
        <begin position="1"/>
        <end position="25"/>
    </location>
</feature>
<name>A0ABW0U7X0_9BACI</name>
<evidence type="ECO:0000313" key="4">
    <source>
        <dbReference type="Proteomes" id="UP001596143"/>
    </source>
</evidence>
<sequence>MWKKMIPILVSALLCTILATSVVGASKDATSPNDPDNISFETDKEQYTPNETIFLSLKNNSPYAISFGMPYAIDVLKDGKWQRTSLTDDLMFTQQILTLSPKETYDTAVDLNIFKDKLSPGYYRIVKLVHIGEKPVEIGAEFEIVKETFK</sequence>
<proteinExistence type="predicted"/>
<comment type="caution">
    <text evidence="3">The sequence shown here is derived from an EMBL/GenBank/DDBJ whole genome shotgun (WGS) entry which is preliminary data.</text>
</comment>
<evidence type="ECO:0000256" key="1">
    <source>
        <dbReference type="SAM" id="SignalP"/>
    </source>
</evidence>
<gene>
    <name evidence="3" type="ORF">ACFPTR_08215</name>
</gene>
<keyword evidence="1" id="KW-0732">Signal</keyword>
<dbReference type="Pfam" id="PF20251">
    <property type="entry name" value="Big_14"/>
    <property type="match status" value="1"/>
</dbReference>
<protein>
    <submittedName>
        <fullName evidence="3">Immunoglobulin-like domain-containing protein</fullName>
    </submittedName>
</protein>